<evidence type="ECO:0000313" key="2">
    <source>
        <dbReference type="EMBL" id="MPC15342.1"/>
    </source>
</evidence>
<feature type="compositionally biased region" description="Basic and acidic residues" evidence="1">
    <location>
        <begin position="216"/>
        <end position="248"/>
    </location>
</feature>
<feature type="region of interest" description="Disordered" evidence="1">
    <location>
        <begin position="31"/>
        <end position="92"/>
    </location>
</feature>
<feature type="region of interest" description="Disordered" evidence="1">
    <location>
        <begin position="105"/>
        <end position="266"/>
    </location>
</feature>
<dbReference type="EMBL" id="VSRR010000420">
    <property type="protein sequence ID" value="MPC15342.1"/>
    <property type="molecule type" value="Genomic_DNA"/>
</dbReference>
<feature type="compositionally biased region" description="Basic and acidic residues" evidence="1">
    <location>
        <begin position="184"/>
        <end position="193"/>
    </location>
</feature>
<evidence type="ECO:0000313" key="3">
    <source>
        <dbReference type="Proteomes" id="UP000324222"/>
    </source>
</evidence>
<protein>
    <submittedName>
        <fullName evidence="2">Uncharacterized protein</fullName>
    </submittedName>
</protein>
<accession>A0A5B7CZZ2</accession>
<comment type="caution">
    <text evidence="2">The sequence shown here is derived from an EMBL/GenBank/DDBJ whole genome shotgun (WGS) entry which is preliminary data.</text>
</comment>
<dbReference type="Proteomes" id="UP000324222">
    <property type="component" value="Unassembled WGS sequence"/>
</dbReference>
<organism evidence="2 3">
    <name type="scientific">Portunus trituberculatus</name>
    <name type="common">Swimming crab</name>
    <name type="synonym">Neptunus trituberculatus</name>
    <dbReference type="NCBI Taxonomy" id="210409"/>
    <lineage>
        <taxon>Eukaryota</taxon>
        <taxon>Metazoa</taxon>
        <taxon>Ecdysozoa</taxon>
        <taxon>Arthropoda</taxon>
        <taxon>Crustacea</taxon>
        <taxon>Multicrustacea</taxon>
        <taxon>Malacostraca</taxon>
        <taxon>Eumalacostraca</taxon>
        <taxon>Eucarida</taxon>
        <taxon>Decapoda</taxon>
        <taxon>Pleocyemata</taxon>
        <taxon>Brachyura</taxon>
        <taxon>Eubrachyura</taxon>
        <taxon>Portunoidea</taxon>
        <taxon>Portunidae</taxon>
        <taxon>Portuninae</taxon>
        <taxon>Portunus</taxon>
    </lineage>
</organism>
<name>A0A5B7CZZ2_PORTR</name>
<reference evidence="2 3" key="1">
    <citation type="submission" date="2019-05" db="EMBL/GenBank/DDBJ databases">
        <title>Another draft genome of Portunus trituberculatus and its Hox gene families provides insights of decapod evolution.</title>
        <authorList>
            <person name="Jeong J.-H."/>
            <person name="Song I."/>
            <person name="Kim S."/>
            <person name="Choi T."/>
            <person name="Kim D."/>
            <person name="Ryu S."/>
            <person name="Kim W."/>
        </authorList>
    </citation>
    <scope>NUCLEOTIDE SEQUENCE [LARGE SCALE GENOMIC DNA]</scope>
    <source>
        <tissue evidence="2">Muscle</tissue>
    </source>
</reference>
<gene>
    <name evidence="2" type="ORF">E2C01_008128</name>
</gene>
<evidence type="ECO:0000256" key="1">
    <source>
        <dbReference type="SAM" id="MobiDB-lite"/>
    </source>
</evidence>
<keyword evidence="3" id="KW-1185">Reference proteome</keyword>
<feature type="compositionally biased region" description="Polar residues" evidence="1">
    <location>
        <begin position="148"/>
        <end position="168"/>
    </location>
</feature>
<proteinExistence type="predicted"/>
<sequence>MAVQVSGLHLAGPEVDPEPLRGIKTFVRDILPRQSHASPEGGTTPVLGAPDFEDFQCDNSRLKRKPCPVENESDDSDESDSEHLPSCKRQRITVSAMRRLFAKFSLSDTNGSSQPDTKGESQANSEPSDGATAPPHSPDRPPADSDTENNLNESTQQTSNLNRSSPVTVRSGKRISESDDDEEHGDKRQRTSEDQAGGEEEEKHEKEETTEQEEQREDHSNEEDNKSVAKAPEDTSKNNKRQADTRESDTDDKEEPGSKVKRTRRLRRGLRLCTNITCYIEQVLYN</sequence>
<dbReference type="AlphaFoldDB" id="A0A5B7CZZ2"/>
<dbReference type="OrthoDB" id="6362968at2759"/>
<feature type="compositionally biased region" description="Polar residues" evidence="1">
    <location>
        <begin position="106"/>
        <end position="127"/>
    </location>
</feature>
<feature type="compositionally biased region" description="Acidic residues" evidence="1">
    <location>
        <begin position="71"/>
        <end position="80"/>
    </location>
</feature>